<evidence type="ECO:0000259" key="3">
    <source>
        <dbReference type="PROSITE" id="PS50893"/>
    </source>
</evidence>
<dbReference type="InterPro" id="IPR015860">
    <property type="entry name" value="ABC_transpr_TagH-like"/>
</dbReference>
<dbReference type="PROSITE" id="PS50893">
    <property type="entry name" value="ABC_TRANSPORTER_2"/>
    <property type="match status" value="1"/>
</dbReference>
<dbReference type="SMART" id="SM00382">
    <property type="entry name" value="AAA"/>
    <property type="match status" value="1"/>
</dbReference>
<evidence type="ECO:0000256" key="1">
    <source>
        <dbReference type="ARBA" id="ARBA00022741"/>
    </source>
</evidence>
<dbReference type="InterPro" id="IPR050683">
    <property type="entry name" value="Bact_Polysacc_Export_ATP-bd"/>
</dbReference>
<dbReference type="InterPro" id="IPR003593">
    <property type="entry name" value="AAA+_ATPase"/>
</dbReference>
<evidence type="ECO:0000313" key="4">
    <source>
        <dbReference type="EMBL" id="MDC7676493.1"/>
    </source>
</evidence>
<reference evidence="4 5" key="1">
    <citation type="submission" date="2023-01" db="EMBL/GenBank/DDBJ databases">
        <title>Novel species of the genus Asticcacaulis isolated from rivers.</title>
        <authorList>
            <person name="Lu H."/>
        </authorList>
    </citation>
    <scope>NUCLEOTIDE SEQUENCE [LARGE SCALE GENOMIC DNA]</scope>
    <source>
        <strain evidence="4 5">LKC15W</strain>
    </source>
</reference>
<dbReference type="GO" id="GO:0005524">
    <property type="term" value="F:ATP binding"/>
    <property type="evidence" value="ECO:0007669"/>
    <property type="project" value="UniProtKB-KW"/>
</dbReference>
<feature type="domain" description="ABC transporter" evidence="3">
    <location>
        <begin position="18"/>
        <end position="253"/>
    </location>
</feature>
<keyword evidence="2 4" id="KW-0067">ATP-binding</keyword>
<organism evidence="4 5">
    <name type="scientific">Asticcacaulis machinosus</name>
    <dbReference type="NCBI Taxonomy" id="2984211"/>
    <lineage>
        <taxon>Bacteria</taxon>
        <taxon>Pseudomonadati</taxon>
        <taxon>Pseudomonadota</taxon>
        <taxon>Alphaproteobacteria</taxon>
        <taxon>Caulobacterales</taxon>
        <taxon>Caulobacteraceae</taxon>
        <taxon>Asticcacaulis</taxon>
    </lineage>
</organism>
<dbReference type="Pfam" id="PF00005">
    <property type="entry name" value="ABC_tran"/>
    <property type="match status" value="1"/>
</dbReference>
<protein>
    <submittedName>
        <fullName evidence="4">ABC transporter ATP-binding protein</fullName>
    </submittedName>
</protein>
<dbReference type="InterPro" id="IPR027417">
    <property type="entry name" value="P-loop_NTPase"/>
</dbReference>
<accession>A0ABT5HKH6</accession>
<name>A0ABT5HKH6_9CAUL</name>
<dbReference type="CDD" id="cd03220">
    <property type="entry name" value="ABC_KpsT_Wzt"/>
    <property type="match status" value="1"/>
</dbReference>
<gene>
    <name evidence="4" type="ORF">PQU98_10150</name>
</gene>
<dbReference type="PANTHER" id="PTHR46743:SF3">
    <property type="entry name" value="ABC-TYPE POLYSACCHARIDE_POLYOL PHOSPHATE TRANSPORT SYSTEM, ATPASE COMPONENT"/>
    <property type="match status" value="1"/>
</dbReference>
<dbReference type="SUPFAM" id="SSF52540">
    <property type="entry name" value="P-loop containing nucleoside triphosphate hydrolases"/>
    <property type="match status" value="1"/>
</dbReference>
<dbReference type="EMBL" id="JAQQKV010000002">
    <property type="protein sequence ID" value="MDC7676493.1"/>
    <property type="molecule type" value="Genomic_DNA"/>
</dbReference>
<dbReference type="Proteomes" id="UP001218579">
    <property type="component" value="Unassembled WGS sequence"/>
</dbReference>
<dbReference type="PANTHER" id="PTHR46743">
    <property type="entry name" value="TEICHOIC ACIDS EXPORT ATP-BINDING PROTEIN TAGH"/>
    <property type="match status" value="1"/>
</dbReference>
<keyword evidence="5" id="KW-1185">Reference proteome</keyword>
<dbReference type="Gene3D" id="3.40.50.300">
    <property type="entry name" value="P-loop containing nucleotide triphosphate hydrolases"/>
    <property type="match status" value="1"/>
</dbReference>
<proteinExistence type="predicted"/>
<comment type="caution">
    <text evidence="4">The sequence shown here is derived from an EMBL/GenBank/DDBJ whole genome shotgun (WGS) entry which is preliminary data.</text>
</comment>
<dbReference type="InterPro" id="IPR003439">
    <property type="entry name" value="ABC_transporter-like_ATP-bd"/>
</dbReference>
<sequence length="253" mass="27852">MSLIELTGVNLTYRIYSVRAQSLRNAIANVAVGGRLLKSGNDIVHVNALNGINFSLNEGDRLGIIGHNGAGKTTLLKVLARVYEPDTGHVRIDGRVSSMIDVSLGVDYELTGRENLINMGRIRGYSTKQILQKIPEIVEFTDLGQFIDLPIKTYSAGMVTRLIFGVATSLEPDILLMDEWIGAGDKFFVEKATNRLNEVLNKSRIIVLATHSWSLMSSLCNKVLVLNAGRQVFFGDIADWDEANNEPRSKAFG</sequence>
<keyword evidence="1" id="KW-0547">Nucleotide-binding</keyword>
<evidence type="ECO:0000256" key="2">
    <source>
        <dbReference type="ARBA" id="ARBA00022840"/>
    </source>
</evidence>
<dbReference type="RefSeq" id="WP_272744828.1">
    <property type="nucleotide sequence ID" value="NZ_JAQQKV010000002.1"/>
</dbReference>
<evidence type="ECO:0000313" key="5">
    <source>
        <dbReference type="Proteomes" id="UP001218579"/>
    </source>
</evidence>